<evidence type="ECO:0000256" key="10">
    <source>
        <dbReference type="SAM" id="MobiDB-lite"/>
    </source>
</evidence>
<evidence type="ECO:0000313" key="14">
    <source>
        <dbReference type="Proteomes" id="UP000193560"/>
    </source>
</evidence>
<dbReference type="GO" id="GO:0016887">
    <property type="term" value="F:ATP hydrolysis activity"/>
    <property type="evidence" value="ECO:0007669"/>
    <property type="project" value="InterPro"/>
</dbReference>
<name>A0A1X2IQM2_9FUNG</name>
<dbReference type="EMBL" id="MCGE01000006">
    <property type="protein sequence ID" value="ORZ20595.1"/>
    <property type="molecule type" value="Genomic_DNA"/>
</dbReference>
<dbReference type="FunFam" id="2.70.150.10:FF:000016">
    <property type="entry name" value="Calcium-transporting P-type ATPase putative"/>
    <property type="match status" value="1"/>
</dbReference>
<dbReference type="Pfam" id="PF00689">
    <property type="entry name" value="Cation_ATPase_C"/>
    <property type="match status" value="1"/>
</dbReference>
<dbReference type="NCBIfam" id="TIGR01494">
    <property type="entry name" value="ATPase_P-type"/>
    <property type="match status" value="1"/>
</dbReference>
<feature type="domain" description="Cation-transporting P-type ATPase N-terminal" evidence="12">
    <location>
        <begin position="14"/>
        <end position="88"/>
    </location>
</feature>
<evidence type="ECO:0000259" key="12">
    <source>
        <dbReference type="SMART" id="SM00831"/>
    </source>
</evidence>
<sequence length="1016" mass="111107">MVTSETDQRQQESEWHTKSIDSIASSLSTSSTNGLDANEALKRQHTYGMNELADNSGPQWIRVLLRQFIDAMNWIFLIFAAASYALADYATGTMLVVITLLNLYLSFSQEYAAEQTLAALRNLSSPMAQVVRNGKEIEIPSKELVPGDLLIIKEGDSVAADVRLTWASNLEADEALLTGESVPVAKTVAVFEKIDVPLGDRTNLAYSSTIVSKGRGQGIVIATGMNTEIGKVATKLNEAGDGDTTQLQKSLNKMYIALMAASALCVIIVLATVKFKANYDVGMYCMTAAMSVLPAGLTTVLTVSLVMGGKEMTKQKAVVRKLKCLETLGSVTNIFSDKTGTLTMAKMVVVRFWTPQQGFFYVEPNGLAPHGKVYATEGLVDNTKQYQDLKALDTSDTAASPLDHDIKQLVHCAALCNMSSIRRRHDDDDHDNERLTEDTIDENPHVNSEKPPSFSTNQEEDSSDDWIASGAPTEVALQVLAHKFGMGKPTLMAKNWTLLAEYPFDSTIKRMSTLYVHHGDDSGDDRVVLFTKGAAECILPLCININSEKESERIHSTVDLLAGKGLRVMAMAYRAMDEVDVEKAKDMCRDDTERELVFVGLAGIYDPPRAESRQAVDEAHGAGISVHMLTGDHEVTATAIAKEINILNETSMSKETIRSLVMTGTQFDAMSDDAIDRLDRLPLVVARCSPETKVKMIQASKRRHNISAMTGDGVNDSPSLRIADVGIAMGKNGSGVAKQASDIILTDDNFATIILAIAEGRRIYQNMQRFLLYYWICLAGSAIVVLIALVVRDPAGHAAAPLSTLQMVLIYCAITPPASSLSIQPASKTVMIEPPRPSNESLFNKEILMDTFAYSIGTAIICAVAFFVPLFAGVDGPVGVAGVDCDSNYQPWLCDSLYRSRGSLLVTFLLSTLVTMAHCRSYRFSEWGVDGIKKTLRSRVWVGVFIFDIVVMVLFLYIPVVAIKGFRQLGITWEWGMNIGLVILYIAFGDFYKWCKRKTMAPTTNSPSDVVDTSPV</sequence>
<dbReference type="PANTHER" id="PTHR42861">
    <property type="entry name" value="CALCIUM-TRANSPORTING ATPASE"/>
    <property type="match status" value="1"/>
</dbReference>
<dbReference type="GO" id="GO:0019829">
    <property type="term" value="F:ATPase-coupled monoatomic cation transmembrane transporter activity"/>
    <property type="evidence" value="ECO:0007669"/>
    <property type="project" value="UniProtKB-ARBA"/>
</dbReference>
<dbReference type="Gene3D" id="1.20.1110.10">
    <property type="entry name" value="Calcium-transporting ATPase, transmembrane domain"/>
    <property type="match status" value="2"/>
</dbReference>
<dbReference type="AlphaFoldDB" id="A0A1X2IQM2"/>
<dbReference type="GO" id="GO:0005524">
    <property type="term" value="F:ATP binding"/>
    <property type="evidence" value="ECO:0007669"/>
    <property type="project" value="UniProtKB-KW"/>
</dbReference>
<evidence type="ECO:0000256" key="7">
    <source>
        <dbReference type="ARBA" id="ARBA00022967"/>
    </source>
</evidence>
<dbReference type="SFLD" id="SFLDS00003">
    <property type="entry name" value="Haloacid_Dehalogenase"/>
    <property type="match status" value="1"/>
</dbReference>
<evidence type="ECO:0000256" key="6">
    <source>
        <dbReference type="ARBA" id="ARBA00022840"/>
    </source>
</evidence>
<keyword evidence="8 11" id="KW-1133">Transmembrane helix</keyword>
<dbReference type="Gene3D" id="3.40.1110.10">
    <property type="entry name" value="Calcium-transporting ATPase, cytoplasmic domain N"/>
    <property type="match status" value="2"/>
</dbReference>
<keyword evidence="2" id="KW-1003">Cell membrane</keyword>
<dbReference type="Gene3D" id="3.40.50.1000">
    <property type="entry name" value="HAD superfamily/HAD-like"/>
    <property type="match status" value="2"/>
</dbReference>
<keyword evidence="9 11" id="KW-0472">Membrane</keyword>
<feature type="region of interest" description="Disordered" evidence="10">
    <location>
        <begin position="423"/>
        <end position="466"/>
    </location>
</feature>
<keyword evidence="6" id="KW-0067">ATP-binding</keyword>
<evidence type="ECO:0000256" key="1">
    <source>
        <dbReference type="ARBA" id="ARBA00004651"/>
    </source>
</evidence>
<protein>
    <recommendedName>
        <fullName evidence="12">Cation-transporting P-type ATPase N-terminal domain-containing protein</fullName>
    </recommendedName>
</protein>
<dbReference type="PRINTS" id="PR00120">
    <property type="entry name" value="HATPASE"/>
</dbReference>
<dbReference type="GO" id="GO:0005886">
    <property type="term" value="C:plasma membrane"/>
    <property type="evidence" value="ECO:0007669"/>
    <property type="project" value="UniProtKB-SubCell"/>
</dbReference>
<dbReference type="Gene3D" id="2.70.150.10">
    <property type="entry name" value="Calcium-transporting ATPase, cytoplasmic transduction domain A"/>
    <property type="match status" value="1"/>
</dbReference>
<comment type="subcellular location">
    <subcellularLocation>
        <location evidence="1">Cell membrane</location>
        <topology evidence="1">Multi-pass membrane protein</topology>
    </subcellularLocation>
</comment>
<evidence type="ECO:0000256" key="3">
    <source>
        <dbReference type="ARBA" id="ARBA00022692"/>
    </source>
</evidence>
<dbReference type="SUPFAM" id="SSF81660">
    <property type="entry name" value="Metal cation-transporting ATPase, ATP-binding domain N"/>
    <property type="match status" value="1"/>
</dbReference>
<dbReference type="PRINTS" id="PR00119">
    <property type="entry name" value="CATATPASE"/>
</dbReference>
<dbReference type="InterPro" id="IPR059000">
    <property type="entry name" value="ATPase_P-type_domA"/>
</dbReference>
<dbReference type="OrthoDB" id="116380at2759"/>
<dbReference type="SMART" id="SM00831">
    <property type="entry name" value="Cation_ATPase_N"/>
    <property type="match status" value="1"/>
</dbReference>
<dbReference type="Proteomes" id="UP000193560">
    <property type="component" value="Unassembled WGS sequence"/>
</dbReference>
<evidence type="ECO:0000256" key="11">
    <source>
        <dbReference type="SAM" id="Phobius"/>
    </source>
</evidence>
<dbReference type="GO" id="GO:0046873">
    <property type="term" value="F:metal ion transmembrane transporter activity"/>
    <property type="evidence" value="ECO:0007669"/>
    <property type="project" value="UniProtKB-ARBA"/>
</dbReference>
<dbReference type="STRING" id="90262.A0A1X2IQM2"/>
<feature type="transmembrane region" description="Helical" evidence="11">
    <location>
        <begin position="852"/>
        <end position="872"/>
    </location>
</feature>
<feature type="transmembrane region" description="Helical" evidence="11">
    <location>
        <begin position="771"/>
        <end position="791"/>
    </location>
</feature>
<comment type="caution">
    <text evidence="13">The sequence shown here is derived from an EMBL/GenBank/DDBJ whole genome shotgun (WGS) entry which is preliminary data.</text>
</comment>
<dbReference type="Pfam" id="PF00122">
    <property type="entry name" value="E1-E2_ATPase"/>
    <property type="match status" value="1"/>
</dbReference>
<dbReference type="InterPro" id="IPR023299">
    <property type="entry name" value="ATPase_P-typ_cyto_dom_N"/>
</dbReference>
<feature type="transmembrane region" description="Helical" evidence="11">
    <location>
        <begin position="281"/>
        <end position="306"/>
    </location>
</feature>
<feature type="transmembrane region" description="Helical" evidence="11">
    <location>
        <begin position="255"/>
        <end position="275"/>
    </location>
</feature>
<accession>A0A1X2IQM2</accession>
<dbReference type="InterPro" id="IPR008250">
    <property type="entry name" value="ATPase_P-typ_transduc_dom_A_sf"/>
</dbReference>
<keyword evidence="5" id="KW-0547">Nucleotide-binding</keyword>
<dbReference type="GO" id="GO:0046872">
    <property type="term" value="F:metal ion binding"/>
    <property type="evidence" value="ECO:0007669"/>
    <property type="project" value="UniProtKB-KW"/>
</dbReference>
<keyword evidence="7" id="KW-1278">Translocase</keyword>
<dbReference type="PROSITE" id="PS00154">
    <property type="entry name" value="ATPASE_E1_E2"/>
    <property type="match status" value="1"/>
</dbReference>
<dbReference type="InterPro" id="IPR036412">
    <property type="entry name" value="HAD-like_sf"/>
</dbReference>
<organism evidence="13 14">
    <name type="scientific">Absidia repens</name>
    <dbReference type="NCBI Taxonomy" id="90262"/>
    <lineage>
        <taxon>Eukaryota</taxon>
        <taxon>Fungi</taxon>
        <taxon>Fungi incertae sedis</taxon>
        <taxon>Mucoromycota</taxon>
        <taxon>Mucoromycotina</taxon>
        <taxon>Mucoromycetes</taxon>
        <taxon>Mucorales</taxon>
        <taxon>Cunninghamellaceae</taxon>
        <taxon>Absidia</taxon>
    </lineage>
</organism>
<proteinExistence type="predicted"/>
<dbReference type="InterPro" id="IPR004014">
    <property type="entry name" value="ATPase_P-typ_cation-transptr_N"/>
</dbReference>
<keyword evidence="14" id="KW-1185">Reference proteome</keyword>
<dbReference type="SUPFAM" id="SSF81653">
    <property type="entry name" value="Calcium ATPase, transduction domain A"/>
    <property type="match status" value="1"/>
</dbReference>
<evidence type="ECO:0000256" key="2">
    <source>
        <dbReference type="ARBA" id="ARBA00022475"/>
    </source>
</evidence>
<dbReference type="InterPro" id="IPR006068">
    <property type="entry name" value="ATPase_P-typ_cation-transptr_C"/>
</dbReference>
<dbReference type="SFLD" id="SFLDF00027">
    <property type="entry name" value="p-type_atpase"/>
    <property type="match status" value="1"/>
</dbReference>
<dbReference type="GO" id="GO:0015662">
    <property type="term" value="F:P-type ion transporter activity"/>
    <property type="evidence" value="ECO:0007669"/>
    <property type="project" value="UniProtKB-ARBA"/>
</dbReference>
<evidence type="ECO:0000256" key="9">
    <source>
        <dbReference type="ARBA" id="ARBA00023136"/>
    </source>
</evidence>
<evidence type="ECO:0000256" key="8">
    <source>
        <dbReference type="ARBA" id="ARBA00022989"/>
    </source>
</evidence>
<dbReference type="SUPFAM" id="SSF56784">
    <property type="entry name" value="HAD-like"/>
    <property type="match status" value="1"/>
</dbReference>
<feature type="transmembrane region" description="Helical" evidence="11">
    <location>
        <begin position="940"/>
        <end position="963"/>
    </location>
</feature>
<dbReference type="SFLD" id="SFLDG00002">
    <property type="entry name" value="C1.7:_P-type_atpase_like"/>
    <property type="match status" value="1"/>
</dbReference>
<dbReference type="SUPFAM" id="SSF81665">
    <property type="entry name" value="Calcium ATPase, transmembrane domain M"/>
    <property type="match status" value="1"/>
</dbReference>
<feature type="transmembrane region" description="Helical" evidence="11">
    <location>
        <begin position="797"/>
        <end position="814"/>
    </location>
</feature>
<evidence type="ECO:0000313" key="13">
    <source>
        <dbReference type="EMBL" id="ORZ20595.1"/>
    </source>
</evidence>
<feature type="transmembrane region" description="Helical" evidence="11">
    <location>
        <begin position="975"/>
        <end position="992"/>
    </location>
</feature>
<dbReference type="Pfam" id="PF13246">
    <property type="entry name" value="Cation_ATPase"/>
    <property type="match status" value="1"/>
</dbReference>
<dbReference type="InterPro" id="IPR023298">
    <property type="entry name" value="ATPase_P-typ_TM_dom_sf"/>
</dbReference>
<keyword evidence="4" id="KW-0479">Metal-binding</keyword>
<dbReference type="Pfam" id="PF00690">
    <property type="entry name" value="Cation_ATPase_N"/>
    <property type="match status" value="1"/>
</dbReference>
<feature type="transmembrane region" description="Helical" evidence="11">
    <location>
        <begin position="902"/>
        <end position="919"/>
    </location>
</feature>
<feature type="transmembrane region" description="Helical" evidence="11">
    <location>
        <begin position="74"/>
        <end position="105"/>
    </location>
</feature>
<evidence type="ECO:0000256" key="5">
    <source>
        <dbReference type="ARBA" id="ARBA00022741"/>
    </source>
</evidence>
<reference evidence="13 14" key="1">
    <citation type="submission" date="2016-07" db="EMBL/GenBank/DDBJ databases">
        <title>Pervasive Adenine N6-methylation of Active Genes in Fungi.</title>
        <authorList>
            <consortium name="DOE Joint Genome Institute"/>
            <person name="Mondo S.J."/>
            <person name="Dannebaum R.O."/>
            <person name="Kuo R.C."/>
            <person name="Labutti K."/>
            <person name="Haridas S."/>
            <person name="Kuo A."/>
            <person name="Salamov A."/>
            <person name="Ahrendt S.R."/>
            <person name="Lipzen A."/>
            <person name="Sullivan W."/>
            <person name="Andreopoulos W.B."/>
            <person name="Clum A."/>
            <person name="Lindquist E."/>
            <person name="Daum C."/>
            <person name="Ramamoorthy G.K."/>
            <person name="Gryganskyi A."/>
            <person name="Culley D."/>
            <person name="Magnuson J.K."/>
            <person name="James T.Y."/>
            <person name="O'Malley M.A."/>
            <person name="Stajich J.E."/>
            <person name="Spatafora J.W."/>
            <person name="Visel A."/>
            <person name="Grigoriev I.V."/>
        </authorList>
    </citation>
    <scope>NUCLEOTIDE SEQUENCE [LARGE SCALE GENOMIC DNA]</scope>
    <source>
        <strain evidence="13 14">NRRL 1336</strain>
    </source>
</reference>
<dbReference type="InterPro" id="IPR018303">
    <property type="entry name" value="ATPase_P-typ_P_site"/>
</dbReference>
<dbReference type="InterPro" id="IPR044492">
    <property type="entry name" value="P_typ_ATPase_HD_dom"/>
</dbReference>
<gene>
    <name evidence="13" type="ORF">BCR42DRAFT_210451</name>
</gene>
<dbReference type="InterPro" id="IPR001757">
    <property type="entry name" value="P_typ_ATPase"/>
</dbReference>
<feature type="compositionally biased region" description="Basic and acidic residues" evidence="10">
    <location>
        <begin position="424"/>
        <end position="448"/>
    </location>
</feature>
<evidence type="ECO:0000256" key="4">
    <source>
        <dbReference type="ARBA" id="ARBA00022723"/>
    </source>
</evidence>
<keyword evidence="3 11" id="KW-0812">Transmembrane</keyword>
<dbReference type="GO" id="GO:0098662">
    <property type="term" value="P:inorganic cation transmembrane transport"/>
    <property type="evidence" value="ECO:0007669"/>
    <property type="project" value="UniProtKB-ARBA"/>
</dbReference>
<dbReference type="InterPro" id="IPR023214">
    <property type="entry name" value="HAD_sf"/>
</dbReference>